<feature type="region of interest" description="Disordered" evidence="1">
    <location>
        <begin position="1"/>
        <end position="60"/>
    </location>
</feature>
<feature type="compositionally biased region" description="Basic and acidic residues" evidence="1">
    <location>
        <begin position="13"/>
        <end position="22"/>
    </location>
</feature>
<feature type="compositionally biased region" description="Basic residues" evidence="1">
    <location>
        <begin position="31"/>
        <end position="40"/>
    </location>
</feature>
<dbReference type="EMBL" id="GFPF01002368">
    <property type="protein sequence ID" value="MAA13514.1"/>
    <property type="molecule type" value="Transcribed_RNA"/>
</dbReference>
<reference evidence="2" key="1">
    <citation type="journal article" date="2017" name="Parasit. Vectors">
        <title>Sialotranscriptomics of Rhipicephalus zambeziensis reveals intricate expression profiles of secretory proteins and suggests tight temporal transcriptional regulation during blood-feeding.</title>
        <authorList>
            <person name="de Castro M.H."/>
            <person name="de Klerk D."/>
            <person name="Pienaar R."/>
            <person name="Rees D.J.G."/>
            <person name="Mans B.J."/>
        </authorList>
    </citation>
    <scope>NUCLEOTIDE SEQUENCE</scope>
    <source>
        <tissue evidence="2">Salivary glands</tissue>
    </source>
</reference>
<dbReference type="AlphaFoldDB" id="A0A224YHR7"/>
<accession>A0A224YHR7</accession>
<proteinExistence type="predicted"/>
<name>A0A224YHR7_9ACAR</name>
<evidence type="ECO:0000313" key="2">
    <source>
        <dbReference type="EMBL" id="MAA13514.1"/>
    </source>
</evidence>
<sequence length="116" mass="13290">MHGELGNVSMKTHSHEHTHTEKGTWPSHFLTMHRKKKKKDASHATDLETNTNLEGHTPRPQLSAIGTLPLFEGNYDVFVDACKHFWTTKVPRKCFLIGPSFSADRLHINHLWQPGR</sequence>
<protein>
    <submittedName>
        <fullName evidence="2">Uncharacterized protein</fullName>
    </submittedName>
</protein>
<organism evidence="2">
    <name type="scientific">Rhipicephalus zambeziensis</name>
    <dbReference type="NCBI Taxonomy" id="60191"/>
    <lineage>
        <taxon>Eukaryota</taxon>
        <taxon>Metazoa</taxon>
        <taxon>Ecdysozoa</taxon>
        <taxon>Arthropoda</taxon>
        <taxon>Chelicerata</taxon>
        <taxon>Arachnida</taxon>
        <taxon>Acari</taxon>
        <taxon>Parasitiformes</taxon>
        <taxon>Ixodida</taxon>
        <taxon>Ixodoidea</taxon>
        <taxon>Ixodidae</taxon>
        <taxon>Rhipicephalinae</taxon>
        <taxon>Rhipicephalus</taxon>
        <taxon>Rhipicephalus</taxon>
    </lineage>
</organism>
<evidence type="ECO:0000256" key="1">
    <source>
        <dbReference type="SAM" id="MobiDB-lite"/>
    </source>
</evidence>